<evidence type="ECO:0000313" key="3">
    <source>
        <dbReference type="EMBL" id="CUK12794.1"/>
    </source>
</evidence>
<feature type="compositionally biased region" description="Basic and acidic residues" evidence="1">
    <location>
        <begin position="562"/>
        <end position="577"/>
    </location>
</feature>
<dbReference type="InterPro" id="IPR038610">
    <property type="entry name" value="FliK-like_C_sf"/>
</dbReference>
<feature type="domain" description="Flagellar hook-length control protein-like C-terminal" evidence="2">
    <location>
        <begin position="471"/>
        <end position="542"/>
    </location>
</feature>
<organism evidence="3 4">
    <name type="scientific">Shimia thalassica</name>
    <dbReference type="NCBI Taxonomy" id="1715693"/>
    <lineage>
        <taxon>Bacteria</taxon>
        <taxon>Pseudomonadati</taxon>
        <taxon>Pseudomonadota</taxon>
        <taxon>Alphaproteobacteria</taxon>
        <taxon>Rhodobacterales</taxon>
        <taxon>Roseobacteraceae</taxon>
    </lineage>
</organism>
<dbReference type="Proteomes" id="UP000051870">
    <property type="component" value="Unassembled WGS sequence"/>
</dbReference>
<feature type="region of interest" description="Disordered" evidence="1">
    <location>
        <begin position="1"/>
        <end position="30"/>
    </location>
</feature>
<dbReference type="CDD" id="cd17470">
    <property type="entry name" value="T3SS_Flik_C"/>
    <property type="match status" value="1"/>
</dbReference>
<evidence type="ECO:0000259" key="2">
    <source>
        <dbReference type="Pfam" id="PF02120"/>
    </source>
</evidence>
<feature type="compositionally biased region" description="Basic and acidic residues" evidence="1">
    <location>
        <begin position="178"/>
        <end position="198"/>
    </location>
</feature>
<evidence type="ECO:0000313" key="4">
    <source>
        <dbReference type="Proteomes" id="UP000051870"/>
    </source>
</evidence>
<dbReference type="GeneID" id="83882694"/>
<dbReference type="AlphaFoldDB" id="A0A0P1IMT2"/>
<feature type="region of interest" description="Disordered" evidence="1">
    <location>
        <begin position="424"/>
        <end position="452"/>
    </location>
</feature>
<dbReference type="RefSeq" id="WP_058312890.1">
    <property type="nucleotide sequence ID" value="NZ_CYTW01000006.1"/>
</dbReference>
<keyword evidence="3" id="KW-0282">Flagellum</keyword>
<reference evidence="4" key="1">
    <citation type="submission" date="2015-09" db="EMBL/GenBank/DDBJ databases">
        <authorList>
            <person name="Rodrigo-Torres Lidia"/>
            <person name="Arahal R.David."/>
        </authorList>
    </citation>
    <scope>NUCLEOTIDE SEQUENCE [LARGE SCALE GENOMIC DNA]</scope>
    <source>
        <strain evidence="4">CECT 7735</strain>
    </source>
</reference>
<accession>A0A0P1IMT2</accession>
<evidence type="ECO:0000256" key="1">
    <source>
        <dbReference type="SAM" id="MobiDB-lite"/>
    </source>
</evidence>
<sequence length="577" mass="62347">MTSTMSFSGSGFELTRSGSEKTKIVSEELSGSPAGVAFNEVFERLFTETEGGQKQTSAVGVISEGKQEPDETELETEGGTGVQGSEDDEVPAISFAFNRQNGLDSNAQHILPSKRGESDTSVLQEKTIFDGQTGQVARTNGLEANTPDRPVESREGPPWLSHSEKPVVELTSVGSEDPVLRDLRSRGGDMGHEGKRVVPQDNGRSFVLPPATSAHEVELSQRQALENVAQVSEKRVASQSSENSRGGAIKTVESRSQTSLTEPFGRASETKSGKTGVKTEPAVRQVRVSEAPGRIIQPALHALVKEEIIPIDVPPRAPKSTPQVSDLTRVPPRLENARVEGVRLSEPVRAAEPAENIATSRMASSALSVPEVEKVKSGQFPRVDTNHVSPTAVTVMPEKATEQKTTESGKAEIKIDSLQQEGVVGTPHRSELPQQTSRAAGPFEAQPSPRGFDAPDVSRQLAQAIQRGTDGSVEIRLSPEELGDVKMRVAQSENAISITIQSERADTLELMKRHHQLLEKELLSMGFQEASFFFGDREKDEQPNTEFLRTSDPLEDAAEVESGSRRIASDGGLDLRV</sequence>
<proteinExistence type="predicted"/>
<name>A0A0P1IMT2_9RHOB</name>
<protein>
    <submittedName>
        <fullName evidence="3">Flagellar hook-length control protein FliK</fullName>
    </submittedName>
</protein>
<keyword evidence="4" id="KW-1185">Reference proteome</keyword>
<keyword evidence="3" id="KW-0966">Cell projection</keyword>
<feature type="region of interest" description="Disordered" evidence="1">
    <location>
        <begin position="128"/>
        <end position="204"/>
    </location>
</feature>
<keyword evidence="3" id="KW-0969">Cilium</keyword>
<dbReference type="Gene3D" id="3.30.750.140">
    <property type="match status" value="1"/>
</dbReference>
<dbReference type="InterPro" id="IPR021136">
    <property type="entry name" value="Flagellar_hook_control-like_C"/>
</dbReference>
<gene>
    <name evidence="3" type="ORF">PH7735_03721</name>
</gene>
<feature type="region of interest" description="Disordered" evidence="1">
    <location>
        <begin position="48"/>
        <end position="87"/>
    </location>
</feature>
<dbReference type="EMBL" id="CYTW01000006">
    <property type="protein sequence ID" value="CUK12794.1"/>
    <property type="molecule type" value="Genomic_DNA"/>
</dbReference>
<dbReference type="Pfam" id="PF02120">
    <property type="entry name" value="Flg_hook"/>
    <property type="match status" value="1"/>
</dbReference>
<feature type="compositionally biased region" description="Polar residues" evidence="1">
    <location>
        <begin position="128"/>
        <end position="138"/>
    </location>
</feature>
<feature type="region of interest" description="Disordered" evidence="1">
    <location>
        <begin position="235"/>
        <end position="283"/>
    </location>
</feature>
<feature type="region of interest" description="Disordered" evidence="1">
    <location>
        <begin position="538"/>
        <end position="577"/>
    </location>
</feature>
<dbReference type="STRING" id="1715693.PH7735_03721"/>